<feature type="signal peptide" evidence="1">
    <location>
        <begin position="1"/>
        <end position="24"/>
    </location>
</feature>
<keyword evidence="1" id="KW-0732">Signal</keyword>
<protein>
    <recommendedName>
        <fullName evidence="4">DUF3108 domain-containing protein</fullName>
    </recommendedName>
</protein>
<dbReference type="EMBL" id="LVJS01000031">
    <property type="protein sequence ID" value="KZC24240.1"/>
    <property type="molecule type" value="Genomic_DNA"/>
</dbReference>
<keyword evidence="3" id="KW-1185">Reference proteome</keyword>
<dbReference type="RefSeq" id="WP_008433999.1">
    <property type="nucleotide sequence ID" value="NZ_LVJS01000031.1"/>
</dbReference>
<name>A0A154QJF9_9GAMM</name>
<dbReference type="Pfam" id="PF11306">
    <property type="entry name" value="DUF3108"/>
    <property type="match status" value="1"/>
</dbReference>
<dbReference type="STRING" id="416169.RHOFW104T7_09710"/>
<accession>A0A154QJF9</accession>
<evidence type="ECO:0008006" key="4">
    <source>
        <dbReference type="Google" id="ProtNLM"/>
    </source>
</evidence>
<dbReference type="eggNOG" id="ENOG5033FAY">
    <property type="taxonomic scope" value="Bacteria"/>
</dbReference>
<dbReference type="InterPro" id="IPR021457">
    <property type="entry name" value="DUF3108"/>
</dbReference>
<organism evidence="2 3">
    <name type="scientific">Rhodanobacter thiooxydans</name>
    <dbReference type="NCBI Taxonomy" id="416169"/>
    <lineage>
        <taxon>Bacteria</taxon>
        <taxon>Pseudomonadati</taxon>
        <taxon>Pseudomonadota</taxon>
        <taxon>Gammaproteobacteria</taxon>
        <taxon>Lysobacterales</taxon>
        <taxon>Rhodanobacteraceae</taxon>
        <taxon>Rhodanobacter</taxon>
    </lineage>
</organism>
<proteinExistence type="predicted"/>
<gene>
    <name evidence="2" type="ORF">RHOFW104T7_09710</name>
</gene>
<dbReference type="AlphaFoldDB" id="A0A154QJF9"/>
<dbReference type="Proteomes" id="UP000076131">
    <property type="component" value="Unassembled WGS sequence"/>
</dbReference>
<feature type="chain" id="PRO_5007599977" description="DUF3108 domain-containing protein" evidence="1">
    <location>
        <begin position="25"/>
        <end position="235"/>
    </location>
</feature>
<reference evidence="2 3" key="1">
    <citation type="journal article" date="2016" name="MBio">
        <title>Lateral Gene Transfer in a Heavy Metal-Contaminated-Groundwater Microbial Community.</title>
        <authorList>
            <person name="Hemme C.L."/>
            <person name="Green S.J."/>
            <person name="Rishishwar L."/>
            <person name="Prakash O."/>
            <person name="Pettenato A."/>
            <person name="Chakraborty R."/>
            <person name="Deutschbauer A.M."/>
            <person name="Van Nostrand J.D."/>
            <person name="Wu L."/>
            <person name="He Z."/>
            <person name="Jordan I.K."/>
            <person name="Hazen T.C."/>
            <person name="Arkin A.P."/>
            <person name="Kostka J.E."/>
            <person name="Zhou J."/>
        </authorList>
    </citation>
    <scope>NUCLEOTIDE SEQUENCE [LARGE SCALE GENOMIC DNA]</scope>
    <source>
        <strain evidence="2 3">FW104-T7</strain>
    </source>
</reference>
<evidence type="ECO:0000313" key="3">
    <source>
        <dbReference type="Proteomes" id="UP000076131"/>
    </source>
</evidence>
<evidence type="ECO:0000313" key="2">
    <source>
        <dbReference type="EMBL" id="KZC24240.1"/>
    </source>
</evidence>
<comment type="caution">
    <text evidence="2">The sequence shown here is derived from an EMBL/GenBank/DDBJ whole genome shotgun (WGS) entry which is preliminary data.</text>
</comment>
<dbReference type="Gene3D" id="2.40.360.20">
    <property type="match status" value="1"/>
</dbReference>
<sequence length="235" mass="25354">MTIRSLLASLFGLGLLLGAGAAIAATPPAFTATYNVSQGGQSMGQATVSLHAAGNGEWIYRKDVKGTGGLAALLAASVTESSRFRWKGDVPEAISYDYRMQTAVKQKQRQLAVDWPRQQVSVDEGKGPQSYRAVPGMVERNTLALALGVALRDGKQQVALPVAVRQEVQVQNFKVTGREAITVPAGRFDAQRVDRTDADRGFSAWYAPDRYPLPVKLSQHDGGDMVMELVSYKAD</sequence>
<evidence type="ECO:0000256" key="1">
    <source>
        <dbReference type="SAM" id="SignalP"/>
    </source>
</evidence>